<dbReference type="PANTHER" id="PTHR22754">
    <property type="entry name" value="DISCO-INTERACTING PROTEIN 2 DIP2 -RELATED"/>
    <property type="match status" value="1"/>
</dbReference>
<feature type="domain" description="AMP-dependent synthetase/ligase" evidence="2">
    <location>
        <begin position="21"/>
        <end position="406"/>
    </location>
</feature>
<dbReference type="Proteomes" id="UP000689967">
    <property type="component" value="Unassembled WGS sequence"/>
</dbReference>
<evidence type="ECO:0000259" key="2">
    <source>
        <dbReference type="Pfam" id="PF00501"/>
    </source>
</evidence>
<dbReference type="PANTHER" id="PTHR22754:SF32">
    <property type="entry name" value="DISCO-INTERACTING PROTEIN 2"/>
    <property type="match status" value="1"/>
</dbReference>
<sequence length="556" mass="59824">MTELLPASLLDVTVLRHWRGGQRRDVTGRDFWQRVTARAEWVARQAPPGGLVLVVATTGVEAMALFLGIAAAGRLGAFFPPASPIQDQRHFFDQQRAALRAIDPAAICVLDPAMAAMVGRIDPALTPRVRLAPAEATGDSVAALGALRDRLASDAPLFVQHSSGTTGIKKAVEISGLMLAAQFRAYWPGLRAEVGAERLAIASWLPLYHDMGLIAGFLLPMLGGDTLSLMDPFEWIGAPGRFFEMIAADGCTIAWMPNFAFRHFVRLRRALKPAQLNTMRLWVDCSEPCRLQDARDFEAAFADFGVRPDSVVGCYAMAETVFAVSQGRPATRLGLAVPPAIPPGTAMAATSARLVMDEVPEGHRLVLSSGQPLPGMELAVFDGAQRLPEGHYGEIGLRGADLFAGYRGRDAASSGIGADGFFRTGDLGAVLEGQVFVFGRLKEIIIVNGKNIFGGDVEALLAGIPGVRAGRAVAFGVCSEMTGSEELVIVAEYDAGAGVTEAECRAAISRLVTETFLVKPRDVRIVAERWLVKSTSGKISRDENRRRYLTQFREHS</sequence>
<evidence type="ECO:0000313" key="4">
    <source>
        <dbReference type="Proteomes" id="UP000689967"/>
    </source>
</evidence>
<accession>A0ABS6HC89</accession>
<dbReference type="Pfam" id="PF00501">
    <property type="entry name" value="AMP-binding"/>
    <property type="match status" value="1"/>
</dbReference>
<reference evidence="3 4" key="1">
    <citation type="submission" date="2021-01" db="EMBL/GenBank/DDBJ databases">
        <title>Roseomonas sp. nov, a bacterium isolated from an oil production mixture in Yumen Oilfield.</title>
        <authorList>
            <person name="Wu D."/>
        </authorList>
    </citation>
    <scope>NUCLEOTIDE SEQUENCE [LARGE SCALE GENOMIC DNA]</scope>
    <source>
        <strain evidence="3 4">ROY-5-3</strain>
    </source>
</reference>
<keyword evidence="4" id="KW-1185">Reference proteome</keyword>
<evidence type="ECO:0000313" key="3">
    <source>
        <dbReference type="EMBL" id="MBU8545412.1"/>
    </source>
</evidence>
<dbReference type="RefSeq" id="WP_216877425.1">
    <property type="nucleotide sequence ID" value="NZ_JAERQM010000005.1"/>
</dbReference>
<gene>
    <name evidence="3" type="ORF">JJQ90_16940</name>
</gene>
<dbReference type="InterPro" id="IPR000873">
    <property type="entry name" value="AMP-dep_synth/lig_dom"/>
</dbReference>
<comment type="caution">
    <text evidence="3">The sequence shown here is derived from an EMBL/GenBank/DDBJ whole genome shotgun (WGS) entry which is preliminary data.</text>
</comment>
<evidence type="ECO:0000256" key="1">
    <source>
        <dbReference type="ARBA" id="ARBA00006432"/>
    </source>
</evidence>
<comment type="similarity">
    <text evidence="1">Belongs to the ATP-dependent AMP-binding enzyme family.</text>
</comment>
<proteinExistence type="inferred from homology"/>
<dbReference type="EMBL" id="JAERQM010000005">
    <property type="protein sequence ID" value="MBU8545412.1"/>
    <property type="molecule type" value="Genomic_DNA"/>
</dbReference>
<name>A0ABS6HC89_9PROT</name>
<protein>
    <submittedName>
        <fullName evidence="3">AMP-binding protein</fullName>
    </submittedName>
</protein>
<organism evidence="3 4">
    <name type="scientific">Falsiroseomonas oleicola</name>
    <dbReference type="NCBI Taxonomy" id="2801474"/>
    <lineage>
        <taxon>Bacteria</taxon>
        <taxon>Pseudomonadati</taxon>
        <taxon>Pseudomonadota</taxon>
        <taxon>Alphaproteobacteria</taxon>
        <taxon>Acetobacterales</taxon>
        <taxon>Roseomonadaceae</taxon>
        <taxon>Falsiroseomonas</taxon>
    </lineage>
</organism>